<dbReference type="InterPro" id="IPR003010">
    <property type="entry name" value="C-N_Hydrolase"/>
</dbReference>
<dbReference type="Gene3D" id="3.60.110.10">
    <property type="entry name" value="Carbon-nitrogen hydrolase"/>
    <property type="match status" value="1"/>
</dbReference>
<feature type="domain" description="CN hydrolase" evidence="1">
    <location>
        <begin position="19"/>
        <end position="260"/>
    </location>
</feature>
<dbReference type="EMBL" id="CAEZTD010000002">
    <property type="protein sequence ID" value="CAB4551272.1"/>
    <property type="molecule type" value="Genomic_DNA"/>
</dbReference>
<dbReference type="InterPro" id="IPR001110">
    <property type="entry name" value="UPF0012_CS"/>
</dbReference>
<dbReference type="PROSITE" id="PS01227">
    <property type="entry name" value="UPF0012"/>
    <property type="match status" value="1"/>
</dbReference>
<dbReference type="Pfam" id="PF00795">
    <property type="entry name" value="CN_hydrolase"/>
    <property type="match status" value="1"/>
</dbReference>
<dbReference type="SUPFAM" id="SSF56317">
    <property type="entry name" value="Carbon-nitrogen hydrolase"/>
    <property type="match status" value="1"/>
</dbReference>
<proteinExistence type="predicted"/>
<organism evidence="2">
    <name type="scientific">freshwater metagenome</name>
    <dbReference type="NCBI Taxonomy" id="449393"/>
    <lineage>
        <taxon>unclassified sequences</taxon>
        <taxon>metagenomes</taxon>
        <taxon>ecological metagenomes</taxon>
    </lineage>
</organism>
<protein>
    <submittedName>
        <fullName evidence="2">Unannotated protein</fullName>
    </submittedName>
</protein>
<dbReference type="AlphaFoldDB" id="A0A6J6CIF1"/>
<evidence type="ECO:0000259" key="1">
    <source>
        <dbReference type="PROSITE" id="PS50263"/>
    </source>
</evidence>
<name>A0A6J6CIF1_9ZZZZ</name>
<dbReference type="CDD" id="cd07581">
    <property type="entry name" value="nitrilase_3"/>
    <property type="match status" value="1"/>
</dbReference>
<dbReference type="InterPro" id="IPR036526">
    <property type="entry name" value="C-N_Hydrolase_sf"/>
</dbReference>
<dbReference type="PANTHER" id="PTHR23088">
    <property type="entry name" value="NITRILASE-RELATED"/>
    <property type="match status" value="1"/>
</dbReference>
<dbReference type="PANTHER" id="PTHR23088:SF27">
    <property type="entry name" value="DEAMINATED GLUTATHIONE AMIDASE"/>
    <property type="match status" value="1"/>
</dbReference>
<sequence>MSESSDPTVDPLEAPSDAIPVGVVQFSPAPNASDNVDSIRSFVTAASGAGAQLLVLPEYAHAFAGSLGDWVNSVAEPLDGPFVNDLIEIARENDVALISGMLERSDDSPKPFNTLVAIHPQRGLAGHYRKVHLYDAYGASESEWIAAGNPSDPAVVVELAGLQVGLQTCYDLRFPEVSRRLVDAGAEVLAVPSEWLAGPKKAHHWVALTAARAIENLCYVVAADQIAPLAVGMSRIISPLGETLIDMGQDAGIAVAYISPDALAAARANNPALSLRKYRVAPVAD</sequence>
<gene>
    <name evidence="2" type="ORF">UFOPK1591_00045</name>
</gene>
<reference evidence="2" key="1">
    <citation type="submission" date="2020-05" db="EMBL/GenBank/DDBJ databases">
        <authorList>
            <person name="Chiriac C."/>
            <person name="Salcher M."/>
            <person name="Ghai R."/>
            <person name="Kavagutti S V."/>
        </authorList>
    </citation>
    <scope>NUCLEOTIDE SEQUENCE</scope>
</reference>
<accession>A0A6J6CIF1</accession>
<evidence type="ECO:0000313" key="2">
    <source>
        <dbReference type="EMBL" id="CAB4551272.1"/>
    </source>
</evidence>
<dbReference type="PROSITE" id="PS50263">
    <property type="entry name" value="CN_HYDROLASE"/>
    <property type="match status" value="1"/>
</dbReference>